<gene>
    <name evidence="1" type="ORF">IAC76_08195</name>
</gene>
<dbReference type="SUPFAM" id="SSF55729">
    <property type="entry name" value="Acyl-CoA N-acyltransferases (Nat)"/>
    <property type="match status" value="1"/>
</dbReference>
<comment type="caution">
    <text evidence="1">The sequence shown here is derived from an EMBL/GenBank/DDBJ whole genome shotgun (WGS) entry which is preliminary data.</text>
</comment>
<dbReference type="EMBL" id="JADIND010000184">
    <property type="protein sequence ID" value="MBO8431351.1"/>
    <property type="molecule type" value="Genomic_DNA"/>
</dbReference>
<protein>
    <recommendedName>
        <fullName evidence="3">N-acetyltransferase domain-containing protein</fullName>
    </recommendedName>
</protein>
<reference evidence="1" key="1">
    <citation type="submission" date="2020-10" db="EMBL/GenBank/DDBJ databases">
        <authorList>
            <person name="Gilroy R."/>
        </authorList>
    </citation>
    <scope>NUCLEOTIDE SEQUENCE</scope>
    <source>
        <strain evidence="1">10192</strain>
    </source>
</reference>
<evidence type="ECO:0000313" key="2">
    <source>
        <dbReference type="Proteomes" id="UP000823632"/>
    </source>
</evidence>
<evidence type="ECO:0008006" key="3">
    <source>
        <dbReference type="Google" id="ProtNLM"/>
    </source>
</evidence>
<dbReference type="InterPro" id="IPR016181">
    <property type="entry name" value="Acyl_CoA_acyltransferase"/>
</dbReference>
<evidence type="ECO:0000313" key="1">
    <source>
        <dbReference type="EMBL" id="MBO8431351.1"/>
    </source>
</evidence>
<reference evidence="1" key="2">
    <citation type="journal article" date="2021" name="PeerJ">
        <title>Extensive microbial diversity within the chicken gut microbiome revealed by metagenomics and culture.</title>
        <authorList>
            <person name="Gilroy R."/>
            <person name="Ravi A."/>
            <person name="Getino M."/>
            <person name="Pursley I."/>
            <person name="Horton D.L."/>
            <person name="Alikhan N.F."/>
            <person name="Baker D."/>
            <person name="Gharbi K."/>
            <person name="Hall N."/>
            <person name="Watson M."/>
            <person name="Adriaenssens E.M."/>
            <person name="Foster-Nyarko E."/>
            <person name="Jarju S."/>
            <person name="Secka A."/>
            <person name="Antonio M."/>
            <person name="Oren A."/>
            <person name="Chaudhuri R.R."/>
            <person name="La Ragione R."/>
            <person name="Hildebrand F."/>
            <person name="Pallen M.J."/>
        </authorList>
    </citation>
    <scope>NUCLEOTIDE SEQUENCE</scope>
    <source>
        <strain evidence="1">10192</strain>
    </source>
</reference>
<dbReference type="AlphaFoldDB" id="A0A9D9DPV3"/>
<name>A0A9D9DPV3_9BACT</name>
<dbReference type="Proteomes" id="UP000823632">
    <property type="component" value="Unassembled WGS sequence"/>
</dbReference>
<sequence length="328" mass="38209">MMRIRRLNCFDIPKISKMVDYTVGDDGIRFKKDLTHEAFSLIHTLLPLKYKFRPESYVFLEKNDINGIITISPTMGNPYKMNITRLVFTNNSYDVGKQLVDFVVARYGAKGANSFIVSADSSHDELIQLFLQGCGFRQCSYVNLWKIENFAPETDSKANFRICQNSDARAVAKLFNSELKVHFRPSLEKVKQEYIEPFFNGMTSFYKNRYVLEESGKKRIIAYLSITTADNRNFIIDMSLNEGYQVPYDEIINFALFEISRRKTDFTAFIKHRQYTKNADIFEEYLHKRNLNCIQTKSVLVKDFYKPVKETENALQVFLFGDTKITAN</sequence>
<proteinExistence type="predicted"/>
<accession>A0A9D9DPV3</accession>
<organism evidence="1 2">
    <name type="scientific">Candidatus Scatousia excrementipullorum</name>
    <dbReference type="NCBI Taxonomy" id="2840936"/>
    <lineage>
        <taxon>Bacteria</taxon>
        <taxon>Candidatus Scatousia</taxon>
    </lineage>
</organism>